<accession>A0ABN2C8L9</accession>
<keyword evidence="3" id="KW-1185">Reference proteome</keyword>
<dbReference type="SFLD" id="SFLDS00003">
    <property type="entry name" value="Haloacid_Dehalogenase"/>
    <property type="match status" value="1"/>
</dbReference>
<protein>
    <submittedName>
        <fullName evidence="2">HAD family hydrolase</fullName>
    </submittedName>
</protein>
<dbReference type="InterPro" id="IPR036412">
    <property type="entry name" value="HAD-like_sf"/>
</dbReference>
<keyword evidence="1 2" id="KW-0378">Hydrolase</keyword>
<evidence type="ECO:0000313" key="2">
    <source>
        <dbReference type="EMBL" id="GAA1554585.1"/>
    </source>
</evidence>
<gene>
    <name evidence="2" type="ORF">GCM10009762_29120</name>
</gene>
<dbReference type="SUPFAM" id="SSF56784">
    <property type="entry name" value="HAD-like"/>
    <property type="match status" value="1"/>
</dbReference>
<dbReference type="Proteomes" id="UP001501288">
    <property type="component" value="Unassembled WGS sequence"/>
</dbReference>
<dbReference type="Gene3D" id="3.40.50.1000">
    <property type="entry name" value="HAD superfamily/HAD-like"/>
    <property type="match status" value="1"/>
</dbReference>
<dbReference type="RefSeq" id="WP_346031056.1">
    <property type="nucleotide sequence ID" value="NZ_BAAANV010000069.1"/>
</dbReference>
<name>A0ABN2C8L9_9MICO</name>
<evidence type="ECO:0000313" key="3">
    <source>
        <dbReference type="Proteomes" id="UP001501288"/>
    </source>
</evidence>
<dbReference type="PANTHER" id="PTHR43316">
    <property type="entry name" value="HYDROLASE, HALOACID DELAHOGENASE-RELATED"/>
    <property type="match status" value="1"/>
</dbReference>
<dbReference type="EMBL" id="BAAANV010000069">
    <property type="protein sequence ID" value="GAA1554585.1"/>
    <property type="molecule type" value="Genomic_DNA"/>
</dbReference>
<dbReference type="InterPro" id="IPR051540">
    <property type="entry name" value="S-2-haloacid_dehalogenase"/>
</dbReference>
<organism evidence="2 3">
    <name type="scientific">Dermacoccus barathri</name>
    <dbReference type="NCBI Taxonomy" id="322601"/>
    <lineage>
        <taxon>Bacteria</taxon>
        <taxon>Bacillati</taxon>
        <taxon>Actinomycetota</taxon>
        <taxon>Actinomycetes</taxon>
        <taxon>Micrococcales</taxon>
        <taxon>Dermacoccaceae</taxon>
        <taxon>Dermacoccus</taxon>
    </lineage>
</organism>
<dbReference type="PRINTS" id="PR00413">
    <property type="entry name" value="HADHALOGNASE"/>
</dbReference>
<dbReference type="SFLD" id="SFLDG01129">
    <property type="entry name" value="C1.5:_HAD__Beta-PGM__Phosphata"/>
    <property type="match status" value="1"/>
</dbReference>
<dbReference type="InterPro" id="IPR006439">
    <property type="entry name" value="HAD-SF_hydro_IA"/>
</dbReference>
<dbReference type="InterPro" id="IPR023214">
    <property type="entry name" value="HAD_sf"/>
</dbReference>
<proteinExistence type="predicted"/>
<reference evidence="2 3" key="1">
    <citation type="journal article" date="2019" name="Int. J. Syst. Evol. Microbiol.">
        <title>The Global Catalogue of Microorganisms (GCM) 10K type strain sequencing project: providing services to taxonomists for standard genome sequencing and annotation.</title>
        <authorList>
            <consortium name="The Broad Institute Genomics Platform"/>
            <consortium name="The Broad Institute Genome Sequencing Center for Infectious Disease"/>
            <person name="Wu L."/>
            <person name="Ma J."/>
        </authorList>
    </citation>
    <scope>NUCLEOTIDE SEQUENCE [LARGE SCALE GENOMIC DNA]</scope>
    <source>
        <strain evidence="2 3">JCM 14588</strain>
    </source>
</reference>
<dbReference type="Gene3D" id="1.20.120.1600">
    <property type="match status" value="1"/>
</dbReference>
<dbReference type="GO" id="GO:0016787">
    <property type="term" value="F:hydrolase activity"/>
    <property type="evidence" value="ECO:0007669"/>
    <property type="project" value="UniProtKB-KW"/>
</dbReference>
<dbReference type="NCBIfam" id="TIGR01549">
    <property type="entry name" value="HAD-SF-IA-v1"/>
    <property type="match status" value="1"/>
</dbReference>
<dbReference type="PANTHER" id="PTHR43316:SF3">
    <property type="entry name" value="HALOACID DEHALOGENASE, TYPE II (AFU_ORTHOLOGUE AFUA_2G07750)-RELATED"/>
    <property type="match status" value="1"/>
</dbReference>
<sequence>MRIDVVVFDLDGTLVDHEGAVVRALHDWLPRIGVAPDAVPPLVSTWFATEERYFASWRSGEISFAEQRRRRLRDVLPLIGRSVPDDAELDRIFEDFLHAYERGWRAFDDAMPCLDTLAAHGLRLAVLTNGTELQQTEKPRRTGLDGYVERVFTAEGLGIAKPRPEVYLRVGAALGVEPSHTLHVGDHPDLDVRAPREVGLQVLHLDRHDTHLESPRISTLRDLPRLLDGQSKIAGTALN</sequence>
<dbReference type="Pfam" id="PF00702">
    <property type="entry name" value="Hydrolase"/>
    <property type="match status" value="1"/>
</dbReference>
<comment type="caution">
    <text evidence="2">The sequence shown here is derived from an EMBL/GenBank/DDBJ whole genome shotgun (WGS) entry which is preliminary data.</text>
</comment>
<evidence type="ECO:0000256" key="1">
    <source>
        <dbReference type="ARBA" id="ARBA00022801"/>
    </source>
</evidence>